<evidence type="ECO:0008006" key="3">
    <source>
        <dbReference type="Google" id="ProtNLM"/>
    </source>
</evidence>
<keyword evidence="2" id="KW-1185">Reference proteome</keyword>
<name>A0ABV8MS07_9NEIS</name>
<evidence type="ECO:0000313" key="1">
    <source>
        <dbReference type="EMBL" id="MFC4161038.1"/>
    </source>
</evidence>
<sequence>MLADLQGDRRSLCELAQSYLSDLDRHLAMLISDEDLICEAAHRLRTAFSIFHASRGSAVARDVERICRAGEVLSDALLRSLLLETTGLGEELQRYLELTPQYRSPVV</sequence>
<dbReference type="InterPro" id="IPR036641">
    <property type="entry name" value="HPT_dom_sf"/>
</dbReference>
<gene>
    <name evidence="1" type="ORF">ACFOW7_17010</name>
</gene>
<dbReference type="Proteomes" id="UP001595791">
    <property type="component" value="Unassembled WGS sequence"/>
</dbReference>
<dbReference type="SUPFAM" id="SSF47226">
    <property type="entry name" value="Histidine-containing phosphotransfer domain, HPT domain"/>
    <property type="match status" value="1"/>
</dbReference>
<proteinExistence type="predicted"/>
<protein>
    <recommendedName>
        <fullName evidence="3">Hpt domain-containing protein</fullName>
    </recommendedName>
</protein>
<evidence type="ECO:0000313" key="2">
    <source>
        <dbReference type="Proteomes" id="UP001595791"/>
    </source>
</evidence>
<reference evidence="2" key="1">
    <citation type="journal article" date="2019" name="Int. J. Syst. Evol. Microbiol.">
        <title>The Global Catalogue of Microorganisms (GCM) 10K type strain sequencing project: providing services to taxonomists for standard genome sequencing and annotation.</title>
        <authorList>
            <consortium name="The Broad Institute Genomics Platform"/>
            <consortium name="The Broad Institute Genome Sequencing Center for Infectious Disease"/>
            <person name="Wu L."/>
            <person name="Ma J."/>
        </authorList>
    </citation>
    <scope>NUCLEOTIDE SEQUENCE [LARGE SCALE GENOMIC DNA]</scope>
    <source>
        <strain evidence="2">LMG 29894</strain>
    </source>
</reference>
<organism evidence="1 2">
    <name type="scientific">Chitinimonas lacunae</name>
    <dbReference type="NCBI Taxonomy" id="1963018"/>
    <lineage>
        <taxon>Bacteria</taxon>
        <taxon>Pseudomonadati</taxon>
        <taxon>Pseudomonadota</taxon>
        <taxon>Betaproteobacteria</taxon>
        <taxon>Neisseriales</taxon>
        <taxon>Chitinibacteraceae</taxon>
        <taxon>Chitinimonas</taxon>
    </lineage>
</organism>
<dbReference type="RefSeq" id="WP_378166524.1">
    <property type="nucleotide sequence ID" value="NZ_JBHSBU010000001.1"/>
</dbReference>
<comment type="caution">
    <text evidence="1">The sequence shown here is derived from an EMBL/GenBank/DDBJ whole genome shotgun (WGS) entry which is preliminary data.</text>
</comment>
<dbReference type="EMBL" id="JBHSBU010000001">
    <property type="protein sequence ID" value="MFC4161038.1"/>
    <property type="molecule type" value="Genomic_DNA"/>
</dbReference>
<accession>A0ABV8MS07</accession>